<dbReference type="Proteomes" id="UP000016801">
    <property type="component" value="Unassembled WGS sequence"/>
</dbReference>
<accession>M1WCX7</accession>
<dbReference type="OrthoDB" id="4776111at2759"/>
<dbReference type="eggNOG" id="ENOG502S31A">
    <property type="taxonomic scope" value="Eukaryota"/>
</dbReference>
<protein>
    <submittedName>
        <fullName evidence="2">Uncharacterized protein</fullName>
    </submittedName>
</protein>
<gene>
    <name evidence="2" type="ORF">CPUR_08387</name>
</gene>
<proteinExistence type="predicted"/>
<dbReference type="EMBL" id="CAGA01000090">
    <property type="protein sequence ID" value="CCE34455.1"/>
    <property type="molecule type" value="Genomic_DNA"/>
</dbReference>
<evidence type="ECO:0000256" key="1">
    <source>
        <dbReference type="SAM" id="MobiDB-lite"/>
    </source>
</evidence>
<sequence length="514" mass="58171">MSDMDVMQSYPDTDIEDSTGPIEELDASAEDEFLHEEIGLHLFSKMTDHYKGGMRPDAVCAETVHHATFIPDYPVSSEKGYAYVIRTDGLPSKDIAKPWLAIQYRVRWNGSPKPVNSAFLSSFPCMMHKFVCNGAKHCKHIDPSLMAHHYDVGTLSYGEDRKAIQAKYMGANNVEQKAVEWAWDVVAQYQNGKACTDGFHTASCKPELKRARHPTPAGTYQSVVQCCHKSDDDKTCRHHRVWVPRDYDGEEPSLQIMNKIFNNHNLRHTKTEGHPCFQVNEVAKTTKTCAGKHTHPPPPNTRIQPDLKWNLKSSIEQSAEERHYSTGGLVSYMGSHAYRVFLDSYNAESLSQIHPALANDDRIRHLIVIHKAIHAGGRRGREAVQNEWTLRHRTPNTAYIQEFIDDGDGFLAICFSQGMCKLWEECKTFQLDMNYKRVRGKKEHEIIFATRAAESFASRAFMSGESAKDYCRLFKALFDSLERRGVSIKWMYAEGEGLSGVTLDQDAGCIKGVS</sequence>
<comment type="caution">
    <text evidence="2">The sequence shown here is derived from an EMBL/GenBank/DDBJ whole genome shotgun (WGS) entry which is preliminary data.</text>
</comment>
<keyword evidence="3" id="KW-1185">Reference proteome</keyword>
<organism evidence="2 3">
    <name type="scientific">Claviceps purpurea (strain 20.1)</name>
    <name type="common">Ergot fungus</name>
    <name type="synonym">Sphacelia segetum</name>
    <dbReference type="NCBI Taxonomy" id="1111077"/>
    <lineage>
        <taxon>Eukaryota</taxon>
        <taxon>Fungi</taxon>
        <taxon>Dikarya</taxon>
        <taxon>Ascomycota</taxon>
        <taxon>Pezizomycotina</taxon>
        <taxon>Sordariomycetes</taxon>
        <taxon>Hypocreomycetidae</taxon>
        <taxon>Hypocreales</taxon>
        <taxon>Clavicipitaceae</taxon>
        <taxon>Claviceps</taxon>
    </lineage>
</organism>
<evidence type="ECO:0000313" key="2">
    <source>
        <dbReference type="EMBL" id="CCE34455.1"/>
    </source>
</evidence>
<dbReference type="HOGENOM" id="CLU_442111_0_0_1"/>
<name>M1WCX7_CLAP2</name>
<evidence type="ECO:0000313" key="3">
    <source>
        <dbReference type="Proteomes" id="UP000016801"/>
    </source>
</evidence>
<dbReference type="AlphaFoldDB" id="M1WCX7"/>
<dbReference type="VEuPathDB" id="FungiDB:CPUR_08387"/>
<reference evidence="2 3" key="1">
    <citation type="journal article" date="2013" name="PLoS Genet.">
        <title>Plant-symbiotic fungi as chemical engineers: Multi-genome analysis of the Clavicipitaceae reveals dynamics of alkaloid loci.</title>
        <authorList>
            <person name="Schardl C.L."/>
            <person name="Young C.A."/>
            <person name="Hesse U."/>
            <person name="Amyotte S.G."/>
            <person name="Andreeva K."/>
            <person name="Calie P.J."/>
            <person name="Fleetwood D.J."/>
            <person name="Haws D.C."/>
            <person name="Moore N."/>
            <person name="Oeser B."/>
            <person name="Panaccione D.G."/>
            <person name="Schweri K.K."/>
            <person name="Voisey C.R."/>
            <person name="Farman M.L."/>
            <person name="Jaromczyk J.W."/>
            <person name="Roe B.A."/>
            <person name="O'Sullivan D.M."/>
            <person name="Scott B."/>
            <person name="Tudzynski P."/>
            <person name="An Z."/>
            <person name="Arnaoudova E.G."/>
            <person name="Bullock C.T."/>
            <person name="Charlton N.D."/>
            <person name="Chen L."/>
            <person name="Cox M."/>
            <person name="Dinkins R.D."/>
            <person name="Florea S."/>
            <person name="Glenn A.E."/>
            <person name="Gordon A."/>
            <person name="Gueldener U."/>
            <person name="Harris D.R."/>
            <person name="Hollin W."/>
            <person name="Jaromczyk J."/>
            <person name="Johnson R.D."/>
            <person name="Khan A.K."/>
            <person name="Leistner E."/>
            <person name="Leuchtmann A."/>
            <person name="Li C."/>
            <person name="Liu J."/>
            <person name="Liu J."/>
            <person name="Liu M."/>
            <person name="Mace W."/>
            <person name="Machado C."/>
            <person name="Nagabhyru P."/>
            <person name="Pan J."/>
            <person name="Schmid J."/>
            <person name="Sugawara K."/>
            <person name="Steiner U."/>
            <person name="Takach J.E."/>
            <person name="Tanaka E."/>
            <person name="Webb J.S."/>
            <person name="Wilson E.V."/>
            <person name="Wiseman J.L."/>
            <person name="Yoshida R."/>
            <person name="Zeng Z."/>
        </authorList>
    </citation>
    <scope>NUCLEOTIDE SEQUENCE [LARGE SCALE GENOMIC DNA]</scope>
    <source>
        <strain evidence="2 3">20.1</strain>
    </source>
</reference>
<feature type="region of interest" description="Disordered" evidence="1">
    <location>
        <begin position="1"/>
        <end position="20"/>
    </location>
</feature>